<sequence>MIRVKIIPPPGADRSKLDDRGWAELPDGATLRDALRLVHCGALVAKLLLTSVNGERVPFSTQLQDGDVVGFFMLCTGG</sequence>
<evidence type="ECO:0000313" key="1">
    <source>
        <dbReference type="EMBL" id="MPM60252.1"/>
    </source>
</evidence>
<evidence type="ECO:0008006" key="2">
    <source>
        <dbReference type="Google" id="ProtNLM"/>
    </source>
</evidence>
<name>A0A645B492_9ZZZZ</name>
<dbReference type="AlphaFoldDB" id="A0A645B492"/>
<gene>
    <name evidence="1" type="ORF">SDC9_107103</name>
</gene>
<accession>A0A645B492</accession>
<reference evidence="1" key="1">
    <citation type="submission" date="2019-08" db="EMBL/GenBank/DDBJ databases">
        <authorList>
            <person name="Kucharzyk K."/>
            <person name="Murdoch R.W."/>
            <person name="Higgins S."/>
            <person name="Loffler F."/>
        </authorList>
    </citation>
    <scope>NUCLEOTIDE SEQUENCE</scope>
</reference>
<dbReference type="EMBL" id="VSSQ01017708">
    <property type="protein sequence ID" value="MPM60252.1"/>
    <property type="molecule type" value="Genomic_DNA"/>
</dbReference>
<comment type="caution">
    <text evidence="1">The sequence shown here is derived from an EMBL/GenBank/DDBJ whole genome shotgun (WGS) entry which is preliminary data.</text>
</comment>
<dbReference type="SUPFAM" id="SSF54285">
    <property type="entry name" value="MoaD/ThiS"/>
    <property type="match status" value="1"/>
</dbReference>
<organism evidence="1">
    <name type="scientific">bioreactor metagenome</name>
    <dbReference type="NCBI Taxonomy" id="1076179"/>
    <lineage>
        <taxon>unclassified sequences</taxon>
        <taxon>metagenomes</taxon>
        <taxon>ecological metagenomes</taxon>
    </lineage>
</organism>
<dbReference type="InterPro" id="IPR003749">
    <property type="entry name" value="ThiS/MoaD-like"/>
</dbReference>
<dbReference type="Pfam" id="PF02597">
    <property type="entry name" value="ThiS"/>
    <property type="match status" value="1"/>
</dbReference>
<dbReference type="InterPro" id="IPR016155">
    <property type="entry name" value="Mopterin_synth/thiamin_S_b"/>
</dbReference>
<proteinExistence type="predicted"/>
<dbReference type="InterPro" id="IPR012675">
    <property type="entry name" value="Beta-grasp_dom_sf"/>
</dbReference>
<dbReference type="Gene3D" id="3.10.20.30">
    <property type="match status" value="1"/>
</dbReference>
<protein>
    <recommendedName>
        <fullName evidence="2">MoaD/ThiS family protein</fullName>
    </recommendedName>
</protein>